<dbReference type="EMBL" id="JAPDMQ010001346">
    <property type="protein sequence ID" value="KAK0518283.1"/>
    <property type="molecule type" value="Genomic_DNA"/>
</dbReference>
<organism evidence="1 2">
    <name type="scientific">Tilletia horrida</name>
    <dbReference type="NCBI Taxonomy" id="155126"/>
    <lineage>
        <taxon>Eukaryota</taxon>
        <taxon>Fungi</taxon>
        <taxon>Dikarya</taxon>
        <taxon>Basidiomycota</taxon>
        <taxon>Ustilaginomycotina</taxon>
        <taxon>Exobasidiomycetes</taxon>
        <taxon>Tilletiales</taxon>
        <taxon>Tilletiaceae</taxon>
        <taxon>Tilletia</taxon>
    </lineage>
</organism>
<keyword evidence="2" id="KW-1185">Reference proteome</keyword>
<protein>
    <submittedName>
        <fullName evidence="1">Uncharacterized protein</fullName>
    </submittedName>
</protein>
<reference evidence="1" key="1">
    <citation type="journal article" date="2023" name="PhytoFront">
        <title>Draft Genome Resources of Seven Strains of Tilletia horrida, Causal Agent of Kernel Smut of Rice.</title>
        <authorList>
            <person name="Khanal S."/>
            <person name="Antony Babu S."/>
            <person name="Zhou X.G."/>
        </authorList>
    </citation>
    <scope>NUCLEOTIDE SEQUENCE</scope>
    <source>
        <strain evidence="1">TX3</strain>
    </source>
</reference>
<dbReference type="AlphaFoldDB" id="A0AAN6G5X2"/>
<gene>
    <name evidence="1" type="ORF">OC842_007837</name>
</gene>
<dbReference type="PANTHER" id="PTHR34863:SF1">
    <property type="entry name" value="OTU DOMAIN-CONTAINING PROTEIN"/>
    <property type="match status" value="1"/>
</dbReference>
<dbReference type="PANTHER" id="PTHR34863">
    <property type="entry name" value="EXPRESSED PROTEIN"/>
    <property type="match status" value="1"/>
</dbReference>
<proteinExistence type="predicted"/>
<dbReference type="Proteomes" id="UP001176521">
    <property type="component" value="Unassembled WGS sequence"/>
</dbReference>
<name>A0AAN6G5X2_9BASI</name>
<sequence length="459" mass="51865">MAGIPGDLDAYCVTTTPWGLRQWAGVTNKVRLASRPAYEQESNDHPDFKEWVWIGEAACGNVRVAPEYKDPLFEHLQARYAIFPSSQDRAFVLGRPVILTEALYDALEAVGVPTVRVSLYGCKSLISINYAAIQDACELWPDDRNVWDIGQIVPGDAIVLFRVLPNGGWSFRSYPCLHPLGQGEFGGVETSQSREAQFINGERFQILRIKLYNLIVHWLKAASITQQRSSPQTLAGARQQREVVATKLALLETLPVERFCGYRIEVTVSAPTFLGAWHYVDSPGWRMLWDFENTETFHWLLAKVNISPAEYLENVHSMLAISQGILQGNNNHVPTGLQKQVLKDLWNALGWVPWYPRSLTQHNDPNAWWHGEAAEEPGPDEEPLDPVAHLGTHQDFRDIWEHIRPQLECSNCNNNSTLNSVGGSTTFRLRHRECGANYNFDQARDLIREQVRSGIVTLP</sequence>
<evidence type="ECO:0000313" key="2">
    <source>
        <dbReference type="Proteomes" id="UP001176521"/>
    </source>
</evidence>
<accession>A0AAN6G5X2</accession>
<evidence type="ECO:0000313" key="1">
    <source>
        <dbReference type="EMBL" id="KAK0518283.1"/>
    </source>
</evidence>
<comment type="caution">
    <text evidence="1">The sequence shown here is derived from an EMBL/GenBank/DDBJ whole genome shotgun (WGS) entry which is preliminary data.</text>
</comment>